<name>A0A835CK79_9FABA</name>
<keyword evidence="3" id="KW-1185">Reference proteome</keyword>
<dbReference type="AlphaFoldDB" id="A0A835CK79"/>
<feature type="compositionally biased region" description="Polar residues" evidence="1">
    <location>
        <begin position="350"/>
        <end position="381"/>
    </location>
</feature>
<feature type="region of interest" description="Disordered" evidence="1">
    <location>
        <begin position="350"/>
        <end position="393"/>
    </location>
</feature>
<dbReference type="InterPro" id="IPR012337">
    <property type="entry name" value="RNaseH-like_sf"/>
</dbReference>
<dbReference type="Proteomes" id="UP000634136">
    <property type="component" value="Unassembled WGS sequence"/>
</dbReference>
<accession>A0A835CK79</accession>
<proteinExistence type="predicted"/>
<gene>
    <name evidence="2" type="ORF">G2W53_001316</name>
</gene>
<dbReference type="PANTHER" id="PTHR47481">
    <property type="match status" value="1"/>
</dbReference>
<sequence>MFNGMQTMLVGCEHSYHLWEKIQEYFVEHNGAKIHQYKLELRNMKKGTCTIHEYLLRIKVLVDAVTSISSIISTQEHVDAILFGLPGEIEQNRPPATETLTANVANVTNNDGSSVLEFLANVDAMMATLDVLNNEGWYPDSGASNHASSSVDSSQQKASSPVVSSFLNIALLDSSALNKSACISISNNIDPTINLCQSSIIHRVTCPHTHTQNGTPKRKHRDITDTGLTLIATSSMPLKFWDMAFLTAIHINRNGTKDYEGRNKEAPDPFVENHKKLKRDKPFHKLGEPNLTLANQGRAQGKAGVSHGYVHCDADVRVSQQWRCSSSPFQVKPWVGAAMSGDCGVGTNENNVISTPTQSSNSRTQDAFNDGNTAPTTALPNSISSSSKFSSVVPPQTNIHPMVTRVKDGIYKPKSFTVHVSDIYE</sequence>
<evidence type="ECO:0000313" key="2">
    <source>
        <dbReference type="EMBL" id="KAF7844411.1"/>
    </source>
</evidence>
<comment type="caution">
    <text evidence="2">The sequence shown here is derived from an EMBL/GenBank/DDBJ whole genome shotgun (WGS) entry which is preliminary data.</text>
</comment>
<evidence type="ECO:0000256" key="1">
    <source>
        <dbReference type="SAM" id="MobiDB-lite"/>
    </source>
</evidence>
<dbReference type="SUPFAM" id="SSF53098">
    <property type="entry name" value="Ribonuclease H-like"/>
    <property type="match status" value="1"/>
</dbReference>
<evidence type="ECO:0000313" key="3">
    <source>
        <dbReference type="Proteomes" id="UP000634136"/>
    </source>
</evidence>
<organism evidence="2 3">
    <name type="scientific">Senna tora</name>
    <dbReference type="NCBI Taxonomy" id="362788"/>
    <lineage>
        <taxon>Eukaryota</taxon>
        <taxon>Viridiplantae</taxon>
        <taxon>Streptophyta</taxon>
        <taxon>Embryophyta</taxon>
        <taxon>Tracheophyta</taxon>
        <taxon>Spermatophyta</taxon>
        <taxon>Magnoliopsida</taxon>
        <taxon>eudicotyledons</taxon>
        <taxon>Gunneridae</taxon>
        <taxon>Pentapetalae</taxon>
        <taxon>rosids</taxon>
        <taxon>fabids</taxon>
        <taxon>Fabales</taxon>
        <taxon>Fabaceae</taxon>
        <taxon>Caesalpinioideae</taxon>
        <taxon>Cassia clade</taxon>
        <taxon>Senna</taxon>
    </lineage>
</organism>
<dbReference type="EMBL" id="JAAIUW010000001">
    <property type="protein sequence ID" value="KAF7844411.1"/>
    <property type="molecule type" value="Genomic_DNA"/>
</dbReference>
<protein>
    <submittedName>
        <fullName evidence="2">Retrovirus-related Pol polyprotein from transposon TNT 1-94</fullName>
    </submittedName>
</protein>
<feature type="compositionally biased region" description="Low complexity" evidence="1">
    <location>
        <begin position="382"/>
        <end position="391"/>
    </location>
</feature>
<dbReference type="PANTHER" id="PTHR47481:SF22">
    <property type="entry name" value="RETROTRANSPOSON GAG DOMAIN-CONTAINING PROTEIN"/>
    <property type="match status" value="1"/>
</dbReference>
<dbReference type="OrthoDB" id="1436778at2759"/>
<reference evidence="2" key="1">
    <citation type="submission" date="2020-09" db="EMBL/GenBank/DDBJ databases">
        <title>Genome-Enabled Discovery of Anthraquinone Biosynthesis in Senna tora.</title>
        <authorList>
            <person name="Kang S.-H."/>
            <person name="Pandey R.P."/>
            <person name="Lee C.-M."/>
            <person name="Sim J.-S."/>
            <person name="Jeong J.-T."/>
            <person name="Choi B.-S."/>
            <person name="Jung M."/>
            <person name="Ginzburg D."/>
            <person name="Zhao K."/>
            <person name="Won S.Y."/>
            <person name="Oh T.-J."/>
            <person name="Yu Y."/>
            <person name="Kim N.-H."/>
            <person name="Lee O.R."/>
            <person name="Lee T.-H."/>
            <person name="Bashyal P."/>
            <person name="Kim T.-S."/>
            <person name="Lee W.-H."/>
            <person name="Kawkins C."/>
            <person name="Kim C.-K."/>
            <person name="Kim J.S."/>
            <person name="Ahn B.O."/>
            <person name="Rhee S.Y."/>
            <person name="Sohng J.K."/>
        </authorList>
    </citation>
    <scope>NUCLEOTIDE SEQUENCE</scope>
    <source>
        <tissue evidence="2">Leaf</tissue>
    </source>
</reference>